<feature type="compositionally biased region" description="Basic and acidic residues" evidence="4">
    <location>
        <begin position="816"/>
        <end position="825"/>
    </location>
</feature>
<feature type="region of interest" description="Disordered" evidence="4">
    <location>
        <begin position="252"/>
        <end position="370"/>
    </location>
</feature>
<feature type="compositionally biased region" description="Polar residues" evidence="4">
    <location>
        <begin position="196"/>
        <end position="206"/>
    </location>
</feature>
<protein>
    <submittedName>
        <fullName evidence="5">Uncharacterized protein rab44 isoform X1</fullName>
    </submittedName>
</protein>
<organism evidence="5 6">
    <name type="scientific">Xyrichtys novacula</name>
    <name type="common">Pearly razorfish</name>
    <name type="synonym">Hemipteronotus novacula</name>
    <dbReference type="NCBI Taxonomy" id="13765"/>
    <lineage>
        <taxon>Eukaryota</taxon>
        <taxon>Metazoa</taxon>
        <taxon>Chordata</taxon>
        <taxon>Craniata</taxon>
        <taxon>Vertebrata</taxon>
        <taxon>Euteleostomi</taxon>
        <taxon>Actinopterygii</taxon>
        <taxon>Neopterygii</taxon>
        <taxon>Teleostei</taxon>
        <taxon>Neoteleostei</taxon>
        <taxon>Acanthomorphata</taxon>
        <taxon>Eupercaria</taxon>
        <taxon>Labriformes</taxon>
        <taxon>Labridae</taxon>
        <taxon>Xyrichtys</taxon>
    </lineage>
</organism>
<dbReference type="InterPro" id="IPR001806">
    <property type="entry name" value="Small_GTPase"/>
</dbReference>
<feature type="region of interest" description="Disordered" evidence="4">
    <location>
        <begin position="749"/>
        <end position="781"/>
    </location>
</feature>
<feature type="compositionally biased region" description="Basic and acidic residues" evidence="4">
    <location>
        <begin position="87"/>
        <end position="113"/>
    </location>
</feature>
<keyword evidence="3" id="KW-0449">Lipoprotein</keyword>
<accession>A0AAV1EPN7</accession>
<sequence length="2719" mass="302337">MSTAKKKRIGSRRRVTNQNKTSEDDEFLAKDSSAVTQQNKPERSPESVGAFAHLDHLSSLTQNPPSPELSGNRRKFGSSQRNKGRHVRDSATELRHSPTEEVEEKTKSIESPERTQMSAAIQPEKQETFSQGSEHDMSGTYESLLCLSEEKLPNVRSAREIESNDVEVNTEVLKQGGNFHSNYLSESKAELAATQFAASQETTTDESSAKDHTEVDLNVQETFKPLNEELSTEQEQRILIRVSEDYQPLYDDVSKATEEEMKQTQNYKMENSEGLVHDRHASENLSRDPLDQAEARDTQDLDFTEKSMADSDDFAKPDGPVLHEKEDKQPEKDNFEAFDNKEEDEPQTSDTDRVDTELESEITIPDPDLSRSTLGVLQSEINSLVDFQPQDSCTTTKDEHDTDLNPFRHRRKLGSSRKHNVRQQVEDPAVESEINSLVDFQPQDSCTTTKDEHDTDLNPFRHRRKLGSSRKHNVRQQVEDPAVESYYKPTLEVSENTEGTQEFRGEMSFAAETAVQEKSMQSTLKEMVKSDPHQTEGQESEIQQFLGTVDENSPEDHPGTEDNTEKAKFASHTGEWSPAEEQIDALPVGQGAHQSRNAESTVHATEIVQTQEMFETDHSFENVIYDEIVSRSPLNQEICDTLGQSDFSMETNSDSSTKQDNSNPDATQGEHSTRESDANTFVPRNDDYDEKPVIMDGEKVDTGLGQIDSREEGDTKLSPEQTVQLERLEESETFQTLESEIRVSANFQPLQPNCSLDSPAADSNQKPAEEKDEETEDNETLETKIISSTSETASMDFLIETTAEEVDTFDTASPKDISDEVKCQEDVGTPTDVSELTSSSLHSSLTAGQNLDIQQDEELPYSYSETIEERDEDSTLLKSHVNLQNNHSECETYPKSEDTDSFVVLETTTETSRPKELKHPESNMECTDFGSFSEELGTSETQNKIFNCSFDSSAADSNQKPAEEKVEETEDNEPLETKIISLTSETSLKDFSIETTVEEVNTFDTALPKDVSDDIKCEADEERDEDSTLLKSHVNLETCLKSEDTDSFVVLETTTETSSPKELTDPESNIECTEFSSLSEELAQNEIFSFVEVTGVLHPSNAFTEVHEQGEEIQEINKSSERTADETTGNPLSGEPEMMEQNIDPASMQDTPDTDDSLLNNMKTEEVHSDAKELDTITPCDGPSQDPPHSYEEQTCTGFNPIKSRKKMGSSRRYKDQKQFKDPEHMACDKLETSQTEKDSQEELSQGSEYASIMPVTHEGPSALIHSGVQSPTSDNHPETDLQSFIHISKSVQQDHDDRGTDFRVEESDKPVDVTLDEEENSNIHQKADLKGACHSEESLGEVHVQDVVSQPMQEVLQTNIYSENLMSDETEYAEKKLGGLIAEAEVGNTYESDLTIKRSDGSQGEQEGSQLYDILEEETINDVSREASDLGKAVYHGDTKNLHQIEKEEGEAIAAGHSDETEVCKDYDIKPCDEKTGFQEKEGVFFGVEEGESSNSQDQQVDYEQNKSTAVEAHRGLMLEDFQEALLHTIILPKEDIVVREQSMDTISEGVDTADTTLTEEVGDDAQDGTLVSERSCLSLNSAQEQLLKVGYTQEEEKKERDMEEESFRLDGNLLGSDVVTDYDLAQELAVKKKQSGKNTENESIVEQTACSMSQGLLSRNEEEKEHFTSSQVTVTCHSGDTTHEILEELIQVRDIHEIMAATTETESTVEAQQCDINFSLDSEPQQIDDNVNPLRTRRKMGSSRRNRRQQKDTEASDKSQEVIVEKEGNDDALHVKTTYKFAMDNIKLEEVEEHTNVYPSSTVEIGEDKENPDAVLPGSLIDSGAITTTPITLSLGRDNLAESCQGMNEDENIQPRNLSALTSHETVKFVLRESAESACKDDSDMQNTSCHDDIANARSFSPILLEQEDDFDQNKEALSYDKDIEISMQQTNDAIDTEGHATVHDNYTEADTSMEIPLTDKDEHGENFQEPMKKDHKAQDIMASKEIIPTELFSASHKSDSSAQLDAGLVANIRVESPVAVTKQSGTSTAVSAMDSLHEVQEQTASDDSETLEEKSKHRKRRFGSNRRIKHKVNQEEAPPNKDQTSNREFSIPTGAKESEKIKVIEEFPVHVSAEVSQGEKIEPSQSSVSIIQQETDETSSVLDKGPKLLISTPDPEKVESSMISDKKVMMSSVTEEYGVTGESGVSLDETTQDAQIEEERPGSIDTTQNRALESVEGQFQAVGDSGMRQSVDSGGEEMQKSAEVCTLESSTVDEEGQNTSLDVKDSNPVFGSTSQRRKFGSSRKILKPKDKADSSQKHEVRNEAVETTTNAEDEKTGVFSDIKEVLQLNIDQKDRESKDQVCDTDKNSLTEDSHLTPLAQQSSVENSLSKSQQQETKLLITPQNLPTMLSTSPKEDVMSESASGGRRRKMGSNRKSRQHQRNGNQTEKRIEDTQNGPDGDDATEESAVKTTEESQSLPETSEAEKPNLTAESPHSSTSEAGQDIKPVSEKTSVQATPVKEPNTEICLGQETQKTVSLGVNTGGAAGRSKSFNVVMVGDSSVGKTSFMRRAQSGKFSLEIPASIGLDSCLWTVVVDGKPVVLQLWDTAGQERFHSITRQVFHRAQAFLLMYDVTSSQSFSAVSYWASCIQDGAAEDVTVLLLGNKSDHVGRRVTAQAGESLAKEYNFGFMECSAATGENVIHSLETIARMLDQKDDTREEASVRFEEPQKKKSSGCC</sequence>
<name>A0AAV1EPN7_XYRNO</name>
<feature type="region of interest" description="Disordered" evidence="4">
    <location>
        <begin position="443"/>
        <end position="478"/>
    </location>
</feature>
<feature type="compositionally biased region" description="Polar residues" evidence="4">
    <location>
        <begin position="749"/>
        <end position="766"/>
    </location>
</feature>
<feature type="compositionally biased region" description="Basic and acidic residues" evidence="4">
    <location>
        <begin position="275"/>
        <end position="340"/>
    </location>
</feature>
<evidence type="ECO:0000256" key="4">
    <source>
        <dbReference type="SAM" id="MobiDB-lite"/>
    </source>
</evidence>
<feature type="compositionally biased region" description="Basic residues" evidence="4">
    <location>
        <begin position="1737"/>
        <end position="1750"/>
    </location>
</feature>
<feature type="compositionally biased region" description="Polar residues" evidence="4">
    <location>
        <begin position="951"/>
        <end position="960"/>
    </location>
</feature>
<feature type="compositionally biased region" description="Polar residues" evidence="4">
    <location>
        <begin position="2472"/>
        <end position="2483"/>
    </location>
</feature>
<evidence type="ECO:0000256" key="2">
    <source>
        <dbReference type="ARBA" id="ARBA00023134"/>
    </source>
</evidence>
<feature type="region of interest" description="Disordered" evidence="4">
    <location>
        <begin position="951"/>
        <end position="973"/>
    </location>
</feature>
<feature type="region of interest" description="Disordered" evidence="4">
    <location>
        <begin position="645"/>
        <end position="722"/>
    </location>
</feature>
<feature type="region of interest" description="Disordered" evidence="4">
    <location>
        <begin position="1108"/>
        <end position="1310"/>
    </location>
</feature>
<feature type="region of interest" description="Disordered" evidence="4">
    <location>
        <begin position="2180"/>
        <end position="2507"/>
    </location>
</feature>
<feature type="region of interest" description="Disordered" evidence="4">
    <location>
        <begin position="2039"/>
        <end position="2097"/>
    </location>
</feature>
<feature type="compositionally biased region" description="Polar residues" evidence="4">
    <location>
        <begin position="2126"/>
        <end position="2144"/>
    </location>
</feature>
<dbReference type="FunFam" id="3.40.50.300:FF:001129">
    <property type="entry name" value="ras-related protein Rab-44 isoform X2"/>
    <property type="match status" value="1"/>
</dbReference>
<dbReference type="CDD" id="cd00154">
    <property type="entry name" value="Rab"/>
    <property type="match status" value="1"/>
</dbReference>
<keyword evidence="6" id="KW-1185">Reference proteome</keyword>
<dbReference type="Proteomes" id="UP001178508">
    <property type="component" value="Chromosome 2"/>
</dbReference>
<feature type="compositionally biased region" description="Basic and acidic residues" evidence="4">
    <location>
        <begin position="2157"/>
        <end position="2168"/>
    </location>
</feature>
<feature type="compositionally biased region" description="Basic and acidic residues" evidence="4">
    <location>
        <begin position="1163"/>
        <end position="1175"/>
    </location>
</feature>
<feature type="compositionally biased region" description="Basic residues" evidence="4">
    <location>
        <begin position="2408"/>
        <end position="2423"/>
    </location>
</feature>
<feature type="compositionally biased region" description="Basic residues" evidence="4">
    <location>
        <begin position="1203"/>
        <end position="1212"/>
    </location>
</feature>
<dbReference type="GO" id="GO:0003924">
    <property type="term" value="F:GTPase activity"/>
    <property type="evidence" value="ECO:0007669"/>
    <property type="project" value="InterPro"/>
</dbReference>
<dbReference type="PROSITE" id="PS51420">
    <property type="entry name" value="RHO"/>
    <property type="match status" value="1"/>
</dbReference>
<gene>
    <name evidence="5" type="ORF">XNOV1_A010632</name>
</gene>
<feature type="compositionally biased region" description="Basic residues" evidence="4">
    <location>
        <begin position="2059"/>
        <end position="2074"/>
    </location>
</feature>
<keyword evidence="2" id="KW-0342">GTP-binding</keyword>
<dbReference type="EMBL" id="OY660865">
    <property type="protein sequence ID" value="CAJ1050665.1"/>
    <property type="molecule type" value="Genomic_DNA"/>
</dbReference>
<feature type="compositionally biased region" description="Basic and acidic residues" evidence="4">
    <location>
        <begin position="2290"/>
        <end position="2307"/>
    </location>
</feature>
<feature type="compositionally biased region" description="Basic residues" evidence="4">
    <location>
        <begin position="1"/>
        <end position="15"/>
    </location>
</feature>
<feature type="compositionally biased region" description="Basic residues" evidence="4">
    <location>
        <begin position="2278"/>
        <end position="2289"/>
    </location>
</feature>
<dbReference type="Pfam" id="PF00071">
    <property type="entry name" value="Ras"/>
    <property type="match status" value="1"/>
</dbReference>
<dbReference type="NCBIfam" id="TIGR00231">
    <property type="entry name" value="small_GTP"/>
    <property type="match status" value="1"/>
</dbReference>
<feature type="compositionally biased region" description="Polar residues" evidence="4">
    <location>
        <begin position="645"/>
        <end position="670"/>
    </location>
</feature>
<dbReference type="PROSITE" id="PS51419">
    <property type="entry name" value="RAB"/>
    <property type="match status" value="1"/>
</dbReference>
<dbReference type="PROSITE" id="PS51421">
    <property type="entry name" value="RAS"/>
    <property type="match status" value="1"/>
</dbReference>
<feature type="compositionally biased region" description="Basic and acidic residues" evidence="4">
    <location>
        <begin position="708"/>
        <end position="717"/>
    </location>
</feature>
<proteinExistence type="predicted"/>
<dbReference type="GO" id="GO:0005525">
    <property type="term" value="F:GTP binding"/>
    <property type="evidence" value="ECO:0007669"/>
    <property type="project" value="UniProtKB-KW"/>
</dbReference>
<evidence type="ECO:0000313" key="5">
    <source>
        <dbReference type="EMBL" id="CAJ1050665.1"/>
    </source>
</evidence>
<dbReference type="InterPro" id="IPR027417">
    <property type="entry name" value="P-loop_NTPase"/>
</dbReference>
<feature type="compositionally biased region" description="Basic and acidic residues" evidence="4">
    <location>
        <begin position="684"/>
        <end position="701"/>
    </location>
</feature>
<feature type="compositionally biased region" description="Basic and acidic residues" evidence="4">
    <location>
        <begin position="1751"/>
        <end position="1770"/>
    </location>
</feature>
<feature type="region of interest" description="Disordered" evidence="4">
    <location>
        <begin position="1"/>
        <end position="142"/>
    </location>
</feature>
<dbReference type="SUPFAM" id="SSF52540">
    <property type="entry name" value="P-loop containing nucleoside triphosphate hydrolases"/>
    <property type="match status" value="1"/>
</dbReference>
<feature type="compositionally biased region" description="Basic and acidic residues" evidence="4">
    <location>
        <begin position="1293"/>
        <end position="1310"/>
    </location>
</feature>
<dbReference type="InterPro" id="IPR005225">
    <property type="entry name" value="Small_GTP-bd"/>
</dbReference>
<dbReference type="Gene3D" id="3.40.50.300">
    <property type="entry name" value="P-loop containing nucleotide triphosphate hydrolases"/>
    <property type="match status" value="1"/>
</dbReference>
<dbReference type="SMART" id="SM00174">
    <property type="entry name" value="RHO"/>
    <property type="match status" value="1"/>
</dbReference>
<reference evidence="5" key="1">
    <citation type="submission" date="2023-08" db="EMBL/GenBank/DDBJ databases">
        <authorList>
            <person name="Alioto T."/>
            <person name="Alioto T."/>
            <person name="Gomez Garrido J."/>
        </authorList>
    </citation>
    <scope>NUCLEOTIDE SEQUENCE</scope>
</reference>
<keyword evidence="1" id="KW-0547">Nucleotide-binding</keyword>
<feature type="compositionally biased region" description="Basic and acidic residues" evidence="4">
    <location>
        <begin position="252"/>
        <end position="262"/>
    </location>
</feature>
<dbReference type="PANTHER" id="PTHR47977">
    <property type="entry name" value="RAS-RELATED PROTEIN RAB"/>
    <property type="match status" value="1"/>
</dbReference>
<feature type="region of interest" description="Disordered" evidence="4">
    <location>
        <begin position="807"/>
        <end position="841"/>
    </location>
</feature>
<feature type="compositionally biased region" description="Basic and acidic residues" evidence="4">
    <location>
        <begin position="2334"/>
        <end position="2357"/>
    </location>
</feature>
<dbReference type="SMART" id="SM00173">
    <property type="entry name" value="RAS"/>
    <property type="match status" value="1"/>
</dbReference>
<evidence type="ECO:0000313" key="6">
    <source>
        <dbReference type="Proteomes" id="UP001178508"/>
    </source>
</evidence>
<dbReference type="PRINTS" id="PR00449">
    <property type="entry name" value="RASTRNSFRMNG"/>
</dbReference>
<evidence type="ECO:0000256" key="1">
    <source>
        <dbReference type="ARBA" id="ARBA00022741"/>
    </source>
</evidence>
<feature type="compositionally biased region" description="Basic and acidic residues" evidence="4">
    <location>
        <begin position="2315"/>
        <end position="2327"/>
    </location>
</feature>
<feature type="compositionally biased region" description="Basic and acidic residues" evidence="4">
    <location>
        <begin position="1213"/>
        <end position="1241"/>
    </location>
</feature>
<feature type="compositionally biased region" description="Polar residues" evidence="4">
    <location>
        <begin position="1722"/>
        <end position="1731"/>
    </location>
</feature>
<feature type="compositionally biased region" description="Polar residues" evidence="4">
    <location>
        <begin position="2361"/>
        <end position="2395"/>
    </location>
</feature>
<feature type="region of interest" description="Disordered" evidence="4">
    <location>
        <begin position="1722"/>
        <end position="1770"/>
    </location>
</feature>
<dbReference type="InterPro" id="IPR050227">
    <property type="entry name" value="Rab"/>
</dbReference>
<feature type="region of interest" description="Disordered" evidence="4">
    <location>
        <begin position="2117"/>
        <end position="2168"/>
    </location>
</feature>
<dbReference type="SMART" id="SM00176">
    <property type="entry name" value="RAN"/>
    <property type="match status" value="1"/>
</dbReference>
<evidence type="ECO:0000256" key="3">
    <source>
        <dbReference type="ARBA" id="ARBA00023288"/>
    </source>
</evidence>
<feature type="region of interest" description="Disordered" evidence="4">
    <location>
        <begin position="195"/>
        <end position="216"/>
    </location>
</feature>
<feature type="compositionally biased region" description="Acidic residues" evidence="4">
    <location>
        <begin position="770"/>
        <end position="780"/>
    </location>
</feature>
<dbReference type="SMART" id="SM00175">
    <property type="entry name" value="RAB"/>
    <property type="match status" value="1"/>
</dbReference>
<feature type="compositionally biased region" description="Basic residues" evidence="4">
    <location>
        <begin position="460"/>
        <end position="474"/>
    </location>
</feature>
<feature type="compositionally biased region" description="Basic residues" evidence="4">
    <location>
        <begin position="72"/>
        <end position="86"/>
    </location>
</feature>